<keyword evidence="2" id="KW-1185">Reference proteome</keyword>
<sequence>MRRNESEELLSASLILLFNVTTAVFSMPRKNLKTKTVNRMECEWSSCCKECSIEMQKIMLADDKCCILELMIVIPKYMYQKSGAFAIKRENLPRTSKSSIFCDATVVV</sequence>
<reference evidence="1 2" key="1">
    <citation type="submission" date="2021-06" db="EMBL/GenBank/DDBJ databases">
        <title>Caerostris extrusa draft genome.</title>
        <authorList>
            <person name="Kono N."/>
            <person name="Arakawa K."/>
        </authorList>
    </citation>
    <scope>NUCLEOTIDE SEQUENCE [LARGE SCALE GENOMIC DNA]</scope>
</reference>
<comment type="caution">
    <text evidence="1">The sequence shown here is derived from an EMBL/GenBank/DDBJ whole genome shotgun (WGS) entry which is preliminary data.</text>
</comment>
<accession>A0AAV4XKT7</accession>
<organism evidence="1 2">
    <name type="scientific">Caerostris extrusa</name>
    <name type="common">Bark spider</name>
    <name type="synonym">Caerostris bankana</name>
    <dbReference type="NCBI Taxonomy" id="172846"/>
    <lineage>
        <taxon>Eukaryota</taxon>
        <taxon>Metazoa</taxon>
        <taxon>Ecdysozoa</taxon>
        <taxon>Arthropoda</taxon>
        <taxon>Chelicerata</taxon>
        <taxon>Arachnida</taxon>
        <taxon>Araneae</taxon>
        <taxon>Araneomorphae</taxon>
        <taxon>Entelegynae</taxon>
        <taxon>Araneoidea</taxon>
        <taxon>Araneidae</taxon>
        <taxon>Caerostris</taxon>
    </lineage>
</organism>
<dbReference type="EMBL" id="BPLR01017827">
    <property type="protein sequence ID" value="GIY94820.1"/>
    <property type="molecule type" value="Genomic_DNA"/>
</dbReference>
<proteinExistence type="predicted"/>
<protein>
    <submittedName>
        <fullName evidence="1">Uncharacterized protein</fullName>
    </submittedName>
</protein>
<evidence type="ECO:0000313" key="1">
    <source>
        <dbReference type="EMBL" id="GIY94820.1"/>
    </source>
</evidence>
<dbReference type="AlphaFoldDB" id="A0AAV4XKT7"/>
<name>A0AAV4XKT7_CAEEX</name>
<dbReference type="Proteomes" id="UP001054945">
    <property type="component" value="Unassembled WGS sequence"/>
</dbReference>
<evidence type="ECO:0000313" key="2">
    <source>
        <dbReference type="Proteomes" id="UP001054945"/>
    </source>
</evidence>
<gene>
    <name evidence="1" type="ORF">CEXT_484601</name>
</gene>